<keyword evidence="2" id="KW-1185">Reference proteome</keyword>
<evidence type="ECO:0000313" key="1">
    <source>
        <dbReference type="EMBL" id="KAJ9656249.1"/>
    </source>
</evidence>
<dbReference type="EMBL" id="JAPDRQ010000081">
    <property type="protein sequence ID" value="KAJ9656249.1"/>
    <property type="molecule type" value="Genomic_DNA"/>
</dbReference>
<name>A0ACC3A711_9EURO</name>
<comment type="caution">
    <text evidence="1">The sequence shown here is derived from an EMBL/GenBank/DDBJ whole genome shotgun (WGS) entry which is preliminary data.</text>
</comment>
<sequence>MPATHIDYGRPEQGQYGIAESHQSRTSECSEEARAMESKLVIVMVGLPARGKSYIAKKLCRFLNWLECRTTIFNVGARRRKLLSAVASDSDPNDLKGHRAAFFDPDDVGAQAIRQQIAMDTLKELLSFLVTDQGDVGIFDATNSTRERRLSIVKLIREYAGPHLPILFIESQCYDEKTLEANMLLKLSGPDYKGHNLEEALKDFGTRVDMYARKYVSLGSYEEQLGYSFCQMIDVGRKFVLHNVHGNLTLKAVQFLQNFHLSSRQIWLAVSDSQSNDLVAESRSIPHTQSYANELATLINDHQAEWQPCNNIAEKHASECTPRISGAKVHVWASTSASNIEMTSYLNDRRYKINHLKHLDNTDEVAIETRTEVTNRLCPIVLELERISDHVLLIAGPKIIQLLLAYFKGVSRDEVDKYAAKQHTIYKIEPFIFAEVEYLGSEGGDETWETREDLDARYAKAWPLSELIGSNSHWSLPAVGLLPHSLIPIFTPEFRNESPTHHRIHATSDLSAIFIIVIALQSVGVLVHYRVQP</sequence>
<accession>A0ACC3A711</accession>
<evidence type="ECO:0000313" key="2">
    <source>
        <dbReference type="Proteomes" id="UP001172386"/>
    </source>
</evidence>
<keyword evidence="1" id="KW-0808">Transferase</keyword>
<dbReference type="EC" id="2.7.1.105" evidence="1"/>
<organism evidence="1 2">
    <name type="scientific">Neophaeococcomyces mojaviensis</name>
    <dbReference type="NCBI Taxonomy" id="3383035"/>
    <lineage>
        <taxon>Eukaryota</taxon>
        <taxon>Fungi</taxon>
        <taxon>Dikarya</taxon>
        <taxon>Ascomycota</taxon>
        <taxon>Pezizomycotina</taxon>
        <taxon>Eurotiomycetes</taxon>
        <taxon>Chaetothyriomycetidae</taxon>
        <taxon>Chaetothyriales</taxon>
        <taxon>Chaetothyriales incertae sedis</taxon>
        <taxon>Neophaeococcomyces</taxon>
    </lineage>
</organism>
<gene>
    <name evidence="1" type="primary">PFK26_2</name>
    <name evidence="1" type="ORF">H2198_005100</name>
</gene>
<protein>
    <submittedName>
        <fullName evidence="1">6-phosphofructo-2-kinase</fullName>
        <ecNumber evidence="1">2.7.1.105</ecNumber>
    </submittedName>
</protein>
<dbReference type="Proteomes" id="UP001172386">
    <property type="component" value="Unassembled WGS sequence"/>
</dbReference>
<proteinExistence type="predicted"/>
<reference evidence="1" key="1">
    <citation type="submission" date="2022-10" db="EMBL/GenBank/DDBJ databases">
        <title>Culturing micro-colonial fungi from biological soil crusts in the Mojave desert and describing Neophaeococcomyces mojavensis, and introducing the new genera and species Taxawa tesnikishii.</title>
        <authorList>
            <person name="Kurbessoian T."/>
            <person name="Stajich J.E."/>
        </authorList>
    </citation>
    <scope>NUCLEOTIDE SEQUENCE</scope>
    <source>
        <strain evidence="1">JES_112</strain>
    </source>
</reference>